<dbReference type="OrthoDB" id="1454114at2"/>
<evidence type="ECO:0008006" key="3">
    <source>
        <dbReference type="Google" id="ProtNLM"/>
    </source>
</evidence>
<dbReference type="Pfam" id="PF18728">
    <property type="entry name" value="HEPN_AbiV"/>
    <property type="match status" value="1"/>
</dbReference>
<dbReference type="Proteomes" id="UP000092627">
    <property type="component" value="Unassembled WGS sequence"/>
</dbReference>
<evidence type="ECO:0000313" key="2">
    <source>
        <dbReference type="Proteomes" id="UP000092627"/>
    </source>
</evidence>
<gene>
    <name evidence="1" type="ORF">MAQ5080_01279</name>
</gene>
<keyword evidence="2" id="KW-1185">Reference proteome</keyword>
<reference evidence="1 2" key="1">
    <citation type="submission" date="2016-06" db="EMBL/GenBank/DDBJ databases">
        <authorList>
            <person name="Kjaerup R.B."/>
            <person name="Dalgaard T.S."/>
            <person name="Juul-Madsen H.R."/>
        </authorList>
    </citation>
    <scope>NUCLEOTIDE SEQUENCE [LARGE SCALE GENOMIC DNA]</scope>
    <source>
        <strain evidence="1 2">CECT 5080</strain>
    </source>
</reference>
<protein>
    <recommendedName>
        <fullName evidence="3">AbiV family abortive infection protein</fullName>
    </recommendedName>
</protein>
<dbReference type="NCBIfam" id="TIGR04498">
    <property type="entry name" value="AbiV_defense"/>
    <property type="match status" value="1"/>
</dbReference>
<sequence length="223" mass="25234">MSKNLKQWKNTLSAKEICDGMNYAQENAIRLLHDAETLFDIGSYPTAHSLAILAIEEAGKVSILRGLAVARDGKDVKDSWKAYRTHTQKNVLYSFPFLVAQGHEKLSEFSELFSEANEMPALLDDLKQIGFYTDCLGEKHWSVPSQIIDHVAAANLLKVARILCTGRKYETKEIELWIKHMKPVWKSSMSDMKQAQKAWFSEMVDEGLTKEEAISFDEFIGGS</sequence>
<name>A0A1A8TBT2_9GAMM</name>
<accession>A0A1A8TBT2</accession>
<proteinExistence type="predicted"/>
<evidence type="ECO:0000313" key="1">
    <source>
        <dbReference type="EMBL" id="SBS29071.1"/>
    </source>
</evidence>
<dbReference type="InterPro" id="IPR030987">
    <property type="entry name" value="AbiV"/>
</dbReference>
<dbReference type="AlphaFoldDB" id="A0A1A8TBT2"/>
<dbReference type="EMBL" id="FLOC01000006">
    <property type="protein sequence ID" value="SBS29071.1"/>
    <property type="molecule type" value="Genomic_DNA"/>
</dbReference>
<dbReference type="RefSeq" id="WP_082861048.1">
    <property type="nucleotide sequence ID" value="NZ_FLOC01000006.1"/>
</dbReference>
<organism evidence="1 2">
    <name type="scientific">Marinomonas aquimarina</name>
    <dbReference type="NCBI Taxonomy" id="295068"/>
    <lineage>
        <taxon>Bacteria</taxon>
        <taxon>Pseudomonadati</taxon>
        <taxon>Pseudomonadota</taxon>
        <taxon>Gammaproteobacteria</taxon>
        <taxon>Oceanospirillales</taxon>
        <taxon>Oceanospirillaceae</taxon>
        <taxon>Marinomonas</taxon>
    </lineage>
</organism>